<organism evidence="1 2">
    <name type="scientific">Candidatus Marithioploca araucensis</name>
    <dbReference type="NCBI Taxonomy" id="70273"/>
    <lineage>
        <taxon>Bacteria</taxon>
        <taxon>Pseudomonadati</taxon>
        <taxon>Pseudomonadota</taxon>
        <taxon>Gammaproteobacteria</taxon>
        <taxon>Thiotrichales</taxon>
        <taxon>Thiotrichaceae</taxon>
        <taxon>Candidatus Marithioploca</taxon>
    </lineage>
</organism>
<gene>
    <name evidence="1" type="ORF">QUF54_09520</name>
</gene>
<comment type="caution">
    <text evidence="1">The sequence shown here is derived from an EMBL/GenBank/DDBJ whole genome shotgun (WGS) entry which is preliminary data.</text>
</comment>
<name>A0ABT7VVG6_9GAMM</name>
<protein>
    <recommendedName>
        <fullName evidence="3">Protein NO VEIN C-terminal domain-containing protein</fullName>
    </recommendedName>
</protein>
<dbReference type="EMBL" id="JAUCGM010000727">
    <property type="protein sequence ID" value="MDM8563580.1"/>
    <property type="molecule type" value="Genomic_DNA"/>
</dbReference>
<reference evidence="1" key="1">
    <citation type="submission" date="2023-06" db="EMBL/GenBank/DDBJ databases">
        <title>Uncultivated large filamentous bacteria from sulfidic sediments reveal new species and different genomic features in energy metabolism and defense.</title>
        <authorList>
            <person name="Fonseca A."/>
        </authorList>
    </citation>
    <scope>NUCLEOTIDE SEQUENCE</scope>
    <source>
        <strain evidence="1">HSG4</strain>
    </source>
</reference>
<keyword evidence="2" id="KW-1185">Reference proteome</keyword>
<feature type="non-terminal residue" evidence="1">
    <location>
        <position position="1"/>
    </location>
</feature>
<evidence type="ECO:0000313" key="1">
    <source>
        <dbReference type="EMBL" id="MDM8563580.1"/>
    </source>
</evidence>
<accession>A0ABT7VVG6</accession>
<evidence type="ECO:0000313" key="2">
    <source>
        <dbReference type="Proteomes" id="UP001171945"/>
    </source>
</evidence>
<proteinExistence type="predicted"/>
<evidence type="ECO:0008006" key="3">
    <source>
        <dbReference type="Google" id="ProtNLM"/>
    </source>
</evidence>
<dbReference type="Proteomes" id="UP001171945">
    <property type="component" value="Unassembled WGS sequence"/>
</dbReference>
<sequence length="337" mass="38826">TILKLVSEKSVRHFYLADAINLEFGDSKFKVSPKIAKQLGQLISCDFLEKLLDEQHKEDYKKLSDVLGKARFLAKDGGYHPVRDLCELKQTSDDIEESDQAAFVFSNSKVLASDYTDEAVTFFQACRRQYEMAKLSEMAEQFSIPTLQSLVKKDEENRKRQNSNRERKAINKKIGENVELIIRKIFRDKGLNIKTITFGGDLEIWPEENVGCDCCQIKISSKITMEVKFTSGEEVHLTQFQSKTARSQKSQYIVLVVKGDGYGELRGRLNVDIDENSVSEELKNFIKTNSYVVKSLYEKLGQLPNPKEIEPDIHGYWLKKPLWENNENIVTWLENEF</sequence>